<dbReference type="InterPro" id="IPR015590">
    <property type="entry name" value="Aldehyde_DH_dom"/>
</dbReference>
<dbReference type="AlphaFoldDB" id="A0AAP3AHY0"/>
<evidence type="ECO:0000259" key="4">
    <source>
        <dbReference type="Pfam" id="PF00171"/>
    </source>
</evidence>
<dbReference type="Pfam" id="PF00171">
    <property type="entry name" value="Aldedh"/>
    <property type="match status" value="1"/>
</dbReference>
<feature type="non-terminal residue" evidence="5">
    <location>
        <position position="463"/>
    </location>
</feature>
<dbReference type="Proteomes" id="UP001205867">
    <property type="component" value="Unassembled WGS sequence"/>
</dbReference>
<gene>
    <name evidence="5" type="ORF">M3A82_008705</name>
</gene>
<evidence type="ECO:0000256" key="3">
    <source>
        <dbReference type="ARBA" id="ARBA00023002"/>
    </source>
</evidence>
<accession>A0AAP3AHY0</accession>
<dbReference type="InterPro" id="IPR016162">
    <property type="entry name" value="Ald_DH_N"/>
</dbReference>
<dbReference type="FunFam" id="3.40.309.10:FF:000009">
    <property type="entry name" value="Aldehyde dehydrogenase A"/>
    <property type="match status" value="1"/>
</dbReference>
<dbReference type="FunFam" id="3.40.605.10:FF:000012">
    <property type="entry name" value="NAD-dependent succinate-semialdehyde dehydrogenase"/>
    <property type="match status" value="1"/>
</dbReference>
<dbReference type="PANTHER" id="PTHR43217:SF2">
    <property type="entry name" value="SUCCINATE-SEMIALDEHYDE DEHYDROGENASE [NADP(+)]"/>
    <property type="match status" value="1"/>
</dbReference>
<dbReference type="InterPro" id="IPR047110">
    <property type="entry name" value="GABD/Sad-like"/>
</dbReference>
<evidence type="ECO:0000313" key="6">
    <source>
        <dbReference type="Proteomes" id="UP001205867"/>
    </source>
</evidence>
<dbReference type="Gene3D" id="3.40.309.10">
    <property type="entry name" value="Aldehyde Dehydrogenase, Chain A, domain 2"/>
    <property type="match status" value="1"/>
</dbReference>
<dbReference type="InterPro" id="IPR016163">
    <property type="entry name" value="Ald_DH_C"/>
</dbReference>
<dbReference type="InterPro" id="IPR016161">
    <property type="entry name" value="Ald_DH/histidinol_DH"/>
</dbReference>
<sequence>MAGFRTEDPTTGEIVRTWDAMSEEQVEDALAAAQDAFTTWRSTDPVRRAEVLRRTADLLAQHADELADIAAEEMGKPLAQGVGEAQLCSQIFRYYADNAQQLLADDALPAHGANSTRVEKEPLGVLLGVMPWNYPYYQLARFIAPNLLLGNTLLLKPASICAASALRLEELLTEAGLPEGVYQTLLVGSDRIDGIIADPRVQGVSLTGSEGAGASVAAAAGQHLKKAVLELGGSDPFIVLGGDLDAVAATAAKARLSNAGQACNSPKRMIVLDEHYDEFVEKLTAAFKDATVGDPREEGTQVGPMSSTSAREDLMELVDDAVSHGAQVRTGGHARAGAGAFMEPTVLTGVTREMRAWSEELFGPVAVVHRAADVDEAVALANESDFGLSGSVWSDDLELAEATARRLDVGMAFVNEHGTTQAGLPFGGVGRSGFGRELGPYGVDEFVNKRLVRVADPVTSASA</sequence>
<dbReference type="SUPFAM" id="SSF53720">
    <property type="entry name" value="ALDH-like"/>
    <property type="match status" value="1"/>
</dbReference>
<dbReference type="Gene3D" id="3.40.605.10">
    <property type="entry name" value="Aldehyde Dehydrogenase, Chain A, domain 1"/>
    <property type="match status" value="1"/>
</dbReference>
<feature type="domain" description="Aldehyde dehydrogenase" evidence="4">
    <location>
        <begin position="5"/>
        <end position="450"/>
    </location>
</feature>
<evidence type="ECO:0000313" key="5">
    <source>
        <dbReference type="EMBL" id="MCV7629416.1"/>
    </source>
</evidence>
<comment type="similarity">
    <text evidence="1">Belongs to the aldehyde dehydrogenase family.</text>
</comment>
<reference evidence="5" key="1">
    <citation type="submission" date="2023-06" db="EMBL/GenBank/DDBJ databases">
        <title>lsaBGC provides a comprehensive framework for evolutionary analysis of biosynthetic gene clusters within focal taxa.</title>
        <authorList>
            <person name="Salamzade R."/>
            <person name="Sandstrom S."/>
            <person name="Kalan L.R."/>
        </authorList>
    </citation>
    <scope>NUCLEOTIDE SEQUENCE</scope>
    <source>
        <strain evidence="5">P3-SID899</strain>
    </source>
</reference>
<keyword evidence="3" id="KW-0560">Oxidoreductase</keyword>
<dbReference type="RefSeq" id="WP_002854945.1">
    <property type="nucleotide sequence ID" value="NZ_CBDRLD010000007.1"/>
</dbReference>
<keyword evidence="2" id="KW-0521">NADP</keyword>
<proteinExistence type="inferred from homology"/>
<evidence type="ECO:0000256" key="1">
    <source>
        <dbReference type="ARBA" id="ARBA00009986"/>
    </source>
</evidence>
<evidence type="ECO:0000256" key="2">
    <source>
        <dbReference type="ARBA" id="ARBA00022857"/>
    </source>
</evidence>
<comment type="caution">
    <text evidence="5">The sequence shown here is derived from an EMBL/GenBank/DDBJ whole genome shotgun (WGS) entry which is preliminary data.</text>
</comment>
<name>A0AAP3AHY0_MICLU</name>
<dbReference type="PANTHER" id="PTHR43217">
    <property type="entry name" value="SUCCINATE SEMIALDEHYDE DEHYDROGENASE [NAD(P)+] SAD"/>
    <property type="match status" value="1"/>
</dbReference>
<organism evidence="5 6">
    <name type="scientific">Micrococcus luteus</name>
    <name type="common">Micrococcus lysodeikticus</name>
    <dbReference type="NCBI Taxonomy" id="1270"/>
    <lineage>
        <taxon>Bacteria</taxon>
        <taxon>Bacillati</taxon>
        <taxon>Actinomycetota</taxon>
        <taxon>Actinomycetes</taxon>
        <taxon>Micrococcales</taxon>
        <taxon>Micrococcaceae</taxon>
        <taxon>Micrococcus</taxon>
    </lineage>
</organism>
<dbReference type="GO" id="GO:0004777">
    <property type="term" value="F:succinate-semialdehyde dehydrogenase (NAD+) activity"/>
    <property type="evidence" value="ECO:0007669"/>
    <property type="project" value="TreeGrafter"/>
</dbReference>
<dbReference type="EMBL" id="JALXKZ020000021">
    <property type="protein sequence ID" value="MCV7629416.1"/>
    <property type="molecule type" value="Genomic_DNA"/>
</dbReference>
<protein>
    <submittedName>
        <fullName evidence="5">Aldehyde dehydrogenase family protein</fullName>
    </submittedName>
</protein>